<dbReference type="AlphaFoldDB" id="A0A0C1M789"/>
<evidence type="ECO:0000256" key="1">
    <source>
        <dbReference type="SAM" id="MobiDB-lite"/>
    </source>
</evidence>
<feature type="compositionally biased region" description="Basic and acidic residues" evidence="1">
    <location>
        <begin position="1"/>
        <end position="37"/>
    </location>
</feature>
<evidence type="ECO:0000313" key="2">
    <source>
        <dbReference type="EMBL" id="KID42249.1"/>
    </source>
</evidence>
<keyword evidence="3" id="KW-1185">Reference proteome</keyword>
<dbReference type="Proteomes" id="UP000031397">
    <property type="component" value="Unassembled WGS sequence"/>
</dbReference>
<evidence type="ECO:0000313" key="3">
    <source>
        <dbReference type="Proteomes" id="UP000031397"/>
    </source>
</evidence>
<comment type="caution">
    <text evidence="2">The sequence shown here is derived from an EMBL/GenBank/DDBJ whole genome shotgun (WGS) entry which is preliminary data.</text>
</comment>
<gene>
    <name evidence="2" type="ORF">LfDm3_0178</name>
</gene>
<dbReference type="GeneID" id="74914031"/>
<feature type="compositionally biased region" description="Basic and acidic residues" evidence="1">
    <location>
        <begin position="44"/>
        <end position="57"/>
    </location>
</feature>
<protein>
    <submittedName>
        <fullName evidence="2">Uncharacterized protein</fullName>
    </submittedName>
</protein>
<reference evidence="2 3" key="1">
    <citation type="submission" date="2014-06" db="EMBL/GenBank/DDBJ databases">
        <title>Functional and comparative genomic analyses of the Drosophila gut microbiota identify candidate symbiosis factors.</title>
        <authorList>
            <person name="Newell P.D."/>
            <person name="Chaston J.M."/>
            <person name="Douglas A.E."/>
        </authorList>
    </citation>
    <scope>NUCLEOTIDE SEQUENCE [LARGE SCALE GENOMIC DNA]</scope>
    <source>
        <strain evidence="2 3">DmCS_002</strain>
    </source>
</reference>
<dbReference type="PATRIC" id="fig|1614.7.peg.168"/>
<dbReference type="EMBL" id="JOJZ01000009">
    <property type="protein sequence ID" value="KID42249.1"/>
    <property type="molecule type" value="Genomic_DNA"/>
</dbReference>
<feature type="region of interest" description="Disordered" evidence="1">
    <location>
        <begin position="1"/>
        <end position="57"/>
    </location>
</feature>
<proteinExistence type="predicted"/>
<name>A0A0C1M789_9LACO</name>
<accession>A0A0C1M789</accession>
<dbReference type="RefSeq" id="WP_156112319.1">
    <property type="nucleotide sequence ID" value="NZ_JOJZ01000009.1"/>
</dbReference>
<sequence length="57" mass="6954">MSDRRPSEKQEKDLLHKLEKDDHKKDRGHENRSTKGKEIHKHIERSDRPEEPNKDRK</sequence>
<organism evidence="2 3">
    <name type="scientific">Fructilactobacillus fructivorans</name>
    <dbReference type="NCBI Taxonomy" id="1614"/>
    <lineage>
        <taxon>Bacteria</taxon>
        <taxon>Bacillati</taxon>
        <taxon>Bacillota</taxon>
        <taxon>Bacilli</taxon>
        <taxon>Lactobacillales</taxon>
        <taxon>Lactobacillaceae</taxon>
        <taxon>Fructilactobacillus</taxon>
    </lineage>
</organism>